<keyword evidence="1" id="KW-0560">Oxidoreductase</keyword>
<sequence>MYHELTVWSRGIIMDKEARDVSSCVASAARSLGHHAENVSDYVDDPDRTNCLVRRYARLGDEPIEDRFVYENPHPDWVVLIEETIIKAVNFFRGTRPGEGVLVVNSARDPEYLIRFLPDHMLDKLAKLVVVDAVRLAEQRGSSPWMFVRDLSELAFDRMSTEGAVERLAIGMGIAAPVLGALVAATGVLPIDAVAQVVADRDAMLRGAEEHRVLVPGSAPV</sequence>
<name>A0ABN3J6A2_9ACTN</name>
<dbReference type="PANTHER" id="PTHR43366:SF1">
    <property type="entry name" value="PYRUVATE SYNTHASE SUBUNIT PORC"/>
    <property type="match status" value="1"/>
</dbReference>
<dbReference type="Pfam" id="PF01558">
    <property type="entry name" value="POR"/>
    <property type="match status" value="1"/>
</dbReference>
<evidence type="ECO:0000313" key="4">
    <source>
        <dbReference type="Proteomes" id="UP001501231"/>
    </source>
</evidence>
<feature type="domain" description="Pyruvate/ketoisovalerate oxidoreductase catalytic" evidence="2">
    <location>
        <begin position="53"/>
        <end position="200"/>
    </location>
</feature>
<organism evidence="3 4">
    <name type="scientific">Actinomadura vinacea</name>
    <dbReference type="NCBI Taxonomy" id="115336"/>
    <lineage>
        <taxon>Bacteria</taxon>
        <taxon>Bacillati</taxon>
        <taxon>Actinomycetota</taxon>
        <taxon>Actinomycetes</taxon>
        <taxon>Streptosporangiales</taxon>
        <taxon>Thermomonosporaceae</taxon>
        <taxon>Actinomadura</taxon>
    </lineage>
</organism>
<gene>
    <name evidence="3" type="ORF">GCM10010191_38720</name>
</gene>
<dbReference type="Gene3D" id="3.40.920.10">
    <property type="entry name" value="Pyruvate-ferredoxin oxidoreductase, PFOR, domain III"/>
    <property type="match status" value="1"/>
</dbReference>
<evidence type="ECO:0000313" key="3">
    <source>
        <dbReference type="EMBL" id="GAA2423091.1"/>
    </source>
</evidence>
<dbReference type="PANTHER" id="PTHR43366">
    <property type="entry name" value="PYRUVATE SYNTHASE SUBUNIT PORC"/>
    <property type="match status" value="1"/>
</dbReference>
<accession>A0ABN3J6A2</accession>
<reference evidence="3 4" key="1">
    <citation type="journal article" date="2019" name="Int. J. Syst. Evol. Microbiol.">
        <title>The Global Catalogue of Microorganisms (GCM) 10K type strain sequencing project: providing services to taxonomists for standard genome sequencing and annotation.</title>
        <authorList>
            <consortium name="The Broad Institute Genomics Platform"/>
            <consortium name="The Broad Institute Genome Sequencing Center for Infectious Disease"/>
            <person name="Wu L."/>
            <person name="Ma J."/>
        </authorList>
    </citation>
    <scope>NUCLEOTIDE SEQUENCE [LARGE SCALE GENOMIC DNA]</scope>
    <source>
        <strain evidence="3 4">JCM 3325</strain>
    </source>
</reference>
<dbReference type="InterPro" id="IPR019752">
    <property type="entry name" value="Pyrv/ketoisovalerate_OxRed_cat"/>
</dbReference>
<proteinExistence type="predicted"/>
<dbReference type="RefSeq" id="WP_344590386.1">
    <property type="nucleotide sequence ID" value="NZ_BAAARW010000012.1"/>
</dbReference>
<dbReference type="EMBL" id="BAAARW010000012">
    <property type="protein sequence ID" value="GAA2423091.1"/>
    <property type="molecule type" value="Genomic_DNA"/>
</dbReference>
<protein>
    <recommendedName>
        <fullName evidence="2">Pyruvate/ketoisovalerate oxidoreductase catalytic domain-containing protein</fullName>
    </recommendedName>
</protein>
<dbReference type="InterPro" id="IPR051626">
    <property type="entry name" value="Oxidoreductase_gamma_subunit"/>
</dbReference>
<keyword evidence="4" id="KW-1185">Reference proteome</keyword>
<dbReference type="SUPFAM" id="SSF53323">
    <property type="entry name" value="Pyruvate-ferredoxin oxidoreductase, PFOR, domain III"/>
    <property type="match status" value="1"/>
</dbReference>
<evidence type="ECO:0000259" key="2">
    <source>
        <dbReference type="Pfam" id="PF01558"/>
    </source>
</evidence>
<dbReference type="Proteomes" id="UP001501231">
    <property type="component" value="Unassembled WGS sequence"/>
</dbReference>
<evidence type="ECO:0000256" key="1">
    <source>
        <dbReference type="ARBA" id="ARBA00023002"/>
    </source>
</evidence>
<comment type="caution">
    <text evidence="3">The sequence shown here is derived from an EMBL/GenBank/DDBJ whole genome shotgun (WGS) entry which is preliminary data.</text>
</comment>
<dbReference type="InterPro" id="IPR002869">
    <property type="entry name" value="Pyrv_flavodox_OxRed_cen"/>
</dbReference>